<sequence length="71" mass="7880">MLYMPFEKITSVHVLLLSLIFILFAETGYIDESNPTTDIAILRLENPALLSNYTRHVCLPSPLLSVCGVAT</sequence>
<keyword evidence="1" id="KW-0732">Signal</keyword>
<feature type="signal peptide" evidence="1">
    <location>
        <begin position="1"/>
        <end position="27"/>
    </location>
</feature>
<evidence type="ECO:0000313" key="2">
    <source>
        <dbReference type="EMBL" id="KAH3740569.1"/>
    </source>
</evidence>
<dbReference type="Gene3D" id="2.40.10.10">
    <property type="entry name" value="Trypsin-like serine proteases"/>
    <property type="match status" value="1"/>
</dbReference>
<evidence type="ECO:0000313" key="3">
    <source>
        <dbReference type="Proteomes" id="UP000828390"/>
    </source>
</evidence>
<reference evidence="2" key="1">
    <citation type="journal article" date="2019" name="bioRxiv">
        <title>The Genome of the Zebra Mussel, Dreissena polymorpha: A Resource for Invasive Species Research.</title>
        <authorList>
            <person name="McCartney M.A."/>
            <person name="Auch B."/>
            <person name="Kono T."/>
            <person name="Mallez S."/>
            <person name="Zhang Y."/>
            <person name="Obille A."/>
            <person name="Becker A."/>
            <person name="Abrahante J.E."/>
            <person name="Garbe J."/>
            <person name="Badalamenti J.P."/>
            <person name="Herman A."/>
            <person name="Mangelson H."/>
            <person name="Liachko I."/>
            <person name="Sullivan S."/>
            <person name="Sone E.D."/>
            <person name="Koren S."/>
            <person name="Silverstein K.A.T."/>
            <person name="Beckman K.B."/>
            <person name="Gohl D.M."/>
        </authorList>
    </citation>
    <scope>NUCLEOTIDE SEQUENCE</scope>
    <source>
        <strain evidence="2">Duluth1</strain>
        <tissue evidence="2">Whole animal</tissue>
    </source>
</reference>
<reference evidence="2" key="2">
    <citation type="submission" date="2020-11" db="EMBL/GenBank/DDBJ databases">
        <authorList>
            <person name="McCartney M.A."/>
            <person name="Auch B."/>
            <person name="Kono T."/>
            <person name="Mallez S."/>
            <person name="Becker A."/>
            <person name="Gohl D.M."/>
            <person name="Silverstein K.A.T."/>
            <person name="Koren S."/>
            <person name="Bechman K.B."/>
            <person name="Herman A."/>
            <person name="Abrahante J.E."/>
            <person name="Garbe J."/>
        </authorList>
    </citation>
    <scope>NUCLEOTIDE SEQUENCE</scope>
    <source>
        <strain evidence="2">Duluth1</strain>
        <tissue evidence="2">Whole animal</tissue>
    </source>
</reference>
<accession>A0A9D4D9I0</accession>
<name>A0A9D4D9I0_DREPO</name>
<feature type="chain" id="PRO_5038671063" description="Secreted protein" evidence="1">
    <location>
        <begin position="28"/>
        <end position="71"/>
    </location>
</feature>
<proteinExistence type="predicted"/>
<dbReference type="Proteomes" id="UP000828390">
    <property type="component" value="Unassembled WGS sequence"/>
</dbReference>
<dbReference type="InterPro" id="IPR009003">
    <property type="entry name" value="Peptidase_S1_PA"/>
</dbReference>
<protein>
    <recommendedName>
        <fullName evidence="4">Secreted protein</fullName>
    </recommendedName>
</protein>
<evidence type="ECO:0000256" key="1">
    <source>
        <dbReference type="SAM" id="SignalP"/>
    </source>
</evidence>
<gene>
    <name evidence="2" type="ORF">DPMN_047275</name>
</gene>
<dbReference type="AlphaFoldDB" id="A0A9D4D9I0"/>
<dbReference type="InterPro" id="IPR043504">
    <property type="entry name" value="Peptidase_S1_PA_chymotrypsin"/>
</dbReference>
<organism evidence="2 3">
    <name type="scientific">Dreissena polymorpha</name>
    <name type="common">Zebra mussel</name>
    <name type="synonym">Mytilus polymorpha</name>
    <dbReference type="NCBI Taxonomy" id="45954"/>
    <lineage>
        <taxon>Eukaryota</taxon>
        <taxon>Metazoa</taxon>
        <taxon>Spiralia</taxon>
        <taxon>Lophotrochozoa</taxon>
        <taxon>Mollusca</taxon>
        <taxon>Bivalvia</taxon>
        <taxon>Autobranchia</taxon>
        <taxon>Heteroconchia</taxon>
        <taxon>Euheterodonta</taxon>
        <taxon>Imparidentia</taxon>
        <taxon>Neoheterodontei</taxon>
        <taxon>Myida</taxon>
        <taxon>Dreissenoidea</taxon>
        <taxon>Dreissenidae</taxon>
        <taxon>Dreissena</taxon>
    </lineage>
</organism>
<comment type="caution">
    <text evidence="2">The sequence shown here is derived from an EMBL/GenBank/DDBJ whole genome shotgun (WGS) entry which is preliminary data.</text>
</comment>
<dbReference type="EMBL" id="JAIWYP010000011">
    <property type="protein sequence ID" value="KAH3740569.1"/>
    <property type="molecule type" value="Genomic_DNA"/>
</dbReference>
<keyword evidence="3" id="KW-1185">Reference proteome</keyword>
<dbReference type="SUPFAM" id="SSF50494">
    <property type="entry name" value="Trypsin-like serine proteases"/>
    <property type="match status" value="1"/>
</dbReference>
<evidence type="ECO:0008006" key="4">
    <source>
        <dbReference type="Google" id="ProtNLM"/>
    </source>
</evidence>